<reference evidence="2" key="2">
    <citation type="submission" date="2020-05" db="EMBL/GenBank/DDBJ databases">
        <authorList>
            <person name="Kim H.-S."/>
            <person name="Proctor R.H."/>
            <person name="Brown D.W."/>
        </authorList>
    </citation>
    <scope>NUCLEOTIDE SEQUENCE</scope>
    <source>
        <strain evidence="2">NRRL 20472</strain>
    </source>
</reference>
<name>A0A8H4U738_9HYPO</name>
<protein>
    <submittedName>
        <fullName evidence="2">Uncharacterized protein</fullName>
    </submittedName>
</protein>
<dbReference type="EMBL" id="JABEXW010000106">
    <property type="protein sequence ID" value="KAF4970942.1"/>
    <property type="molecule type" value="Genomic_DNA"/>
</dbReference>
<keyword evidence="3" id="KW-1185">Reference proteome</keyword>
<dbReference type="Proteomes" id="UP000622797">
    <property type="component" value="Unassembled WGS sequence"/>
</dbReference>
<feature type="compositionally biased region" description="Basic and acidic residues" evidence="1">
    <location>
        <begin position="207"/>
        <end position="220"/>
    </location>
</feature>
<feature type="region of interest" description="Disordered" evidence="1">
    <location>
        <begin position="207"/>
        <end position="269"/>
    </location>
</feature>
<evidence type="ECO:0000256" key="1">
    <source>
        <dbReference type="SAM" id="MobiDB-lite"/>
    </source>
</evidence>
<dbReference type="OrthoDB" id="5098283at2759"/>
<proteinExistence type="predicted"/>
<dbReference type="AlphaFoldDB" id="A0A8H4U738"/>
<feature type="compositionally biased region" description="Polar residues" evidence="1">
    <location>
        <begin position="45"/>
        <end position="59"/>
    </location>
</feature>
<reference evidence="2" key="1">
    <citation type="journal article" date="2020" name="BMC Genomics">
        <title>Correction to: Identification and distribution of gene clusters required for synthesis of sphingolipid metabolism inhibitors in diverse species of the filamentous fungus Fusarium.</title>
        <authorList>
            <person name="Kim H.S."/>
            <person name="Lohmar J.M."/>
            <person name="Busman M."/>
            <person name="Brown D.W."/>
            <person name="Naumann T.A."/>
            <person name="Divon H.H."/>
            <person name="Lysoe E."/>
            <person name="Uhlig S."/>
            <person name="Proctor R.H."/>
        </authorList>
    </citation>
    <scope>NUCLEOTIDE SEQUENCE</scope>
    <source>
        <strain evidence="2">NRRL 20472</strain>
    </source>
</reference>
<sequence length="269" mass="30189">MTLRRKAVEQDFGLRPQAGPSTITRPSVPIKHNEDEDEENEPSPAETNLSLNATESTQEMPVRKPSRALLAQAHDSQGDDRSSTISPTNVHKDLPLPPASNNKLPKRRRSNESQKSSDGENPTLPSHFPPCPIERPLPHDIAHWHEGCRAVQRPDGTINAREVVNWSMTRKGGVANPWPQLNEGLKAIEDMRKDMIDPAEILRRHQEEEEAARAKEERRQAFKRRYRPRGQVDKERAERRAAALAAKQAQEKLEEAGSATVQEGDVGDT</sequence>
<accession>A0A8H4U738</accession>
<feature type="compositionally biased region" description="Basic and acidic residues" evidence="1">
    <location>
        <begin position="230"/>
        <end position="241"/>
    </location>
</feature>
<comment type="caution">
    <text evidence="2">The sequence shown here is derived from an EMBL/GenBank/DDBJ whole genome shotgun (WGS) entry which is preliminary data.</text>
</comment>
<feature type="region of interest" description="Disordered" evidence="1">
    <location>
        <begin position="1"/>
        <end position="137"/>
    </location>
</feature>
<evidence type="ECO:0000313" key="2">
    <source>
        <dbReference type="EMBL" id="KAF4970942.1"/>
    </source>
</evidence>
<gene>
    <name evidence="2" type="ORF">FSARC_2138</name>
</gene>
<organism evidence="2 3">
    <name type="scientific">Fusarium sarcochroum</name>
    <dbReference type="NCBI Taxonomy" id="1208366"/>
    <lineage>
        <taxon>Eukaryota</taxon>
        <taxon>Fungi</taxon>
        <taxon>Dikarya</taxon>
        <taxon>Ascomycota</taxon>
        <taxon>Pezizomycotina</taxon>
        <taxon>Sordariomycetes</taxon>
        <taxon>Hypocreomycetidae</taxon>
        <taxon>Hypocreales</taxon>
        <taxon>Nectriaceae</taxon>
        <taxon>Fusarium</taxon>
        <taxon>Fusarium lateritium species complex</taxon>
    </lineage>
</organism>
<evidence type="ECO:0000313" key="3">
    <source>
        <dbReference type="Proteomes" id="UP000622797"/>
    </source>
</evidence>